<dbReference type="STRING" id="1432141.A0A015ILE8"/>
<evidence type="ECO:0000313" key="5">
    <source>
        <dbReference type="Proteomes" id="UP000022910"/>
    </source>
</evidence>
<evidence type="ECO:0000256" key="1">
    <source>
        <dbReference type="ARBA" id="ARBA00022737"/>
    </source>
</evidence>
<dbReference type="InterPro" id="IPR050498">
    <property type="entry name" value="Ycf3"/>
</dbReference>
<keyword evidence="2 3" id="KW-0802">TPR repeat</keyword>
<keyword evidence="1" id="KW-0677">Repeat</keyword>
<dbReference type="Gene3D" id="3.30.40.10">
    <property type="entry name" value="Zinc/RING finger domain, C3HC4 (zinc finger)"/>
    <property type="match status" value="1"/>
</dbReference>
<dbReference type="PANTHER" id="PTHR44858:SF1">
    <property type="entry name" value="UDP-N-ACETYLGLUCOSAMINE--PEPTIDE N-ACETYLGLUCOSAMINYLTRANSFERASE SPINDLY-RELATED"/>
    <property type="match status" value="1"/>
</dbReference>
<feature type="repeat" description="TPR" evidence="3">
    <location>
        <begin position="592"/>
        <end position="625"/>
    </location>
</feature>
<evidence type="ECO:0000256" key="2">
    <source>
        <dbReference type="ARBA" id="ARBA00022803"/>
    </source>
</evidence>
<dbReference type="EMBL" id="JEMT01028363">
    <property type="protein sequence ID" value="EXX54985.1"/>
    <property type="molecule type" value="Genomic_DNA"/>
</dbReference>
<dbReference type="PROSITE" id="PS50005">
    <property type="entry name" value="TPR"/>
    <property type="match status" value="3"/>
</dbReference>
<dbReference type="SUPFAM" id="SSF57850">
    <property type="entry name" value="RING/U-box"/>
    <property type="match status" value="1"/>
</dbReference>
<protein>
    <submittedName>
        <fullName evidence="4">Anaphase promoting complex subunit CDC27</fullName>
    </submittedName>
</protein>
<evidence type="ECO:0000313" key="4">
    <source>
        <dbReference type="EMBL" id="EXX54985.1"/>
    </source>
</evidence>
<name>A0A015ILE8_RHIIW</name>
<dbReference type="InterPro" id="IPR013083">
    <property type="entry name" value="Znf_RING/FYVE/PHD"/>
</dbReference>
<feature type="repeat" description="TPR" evidence="3">
    <location>
        <begin position="660"/>
        <end position="693"/>
    </location>
</feature>
<accession>A0A015ILE8</accession>
<evidence type="ECO:0000256" key="3">
    <source>
        <dbReference type="PROSITE-ProRule" id="PRU00339"/>
    </source>
</evidence>
<dbReference type="HOGENOM" id="CLU_003439_1_0_1"/>
<dbReference type="Gene3D" id="1.25.40.10">
    <property type="entry name" value="Tetratricopeptide repeat domain"/>
    <property type="match status" value="2"/>
</dbReference>
<dbReference type="Proteomes" id="UP000022910">
    <property type="component" value="Unassembled WGS sequence"/>
</dbReference>
<dbReference type="SUPFAM" id="SSF48452">
    <property type="entry name" value="TPR-like"/>
    <property type="match status" value="1"/>
</dbReference>
<organism evidence="4 5">
    <name type="scientific">Rhizophagus irregularis (strain DAOM 197198w)</name>
    <name type="common">Glomus intraradices</name>
    <dbReference type="NCBI Taxonomy" id="1432141"/>
    <lineage>
        <taxon>Eukaryota</taxon>
        <taxon>Fungi</taxon>
        <taxon>Fungi incertae sedis</taxon>
        <taxon>Mucoromycota</taxon>
        <taxon>Glomeromycotina</taxon>
        <taxon>Glomeromycetes</taxon>
        <taxon>Glomerales</taxon>
        <taxon>Glomeraceae</taxon>
        <taxon>Rhizophagus</taxon>
    </lineage>
</organism>
<feature type="repeat" description="TPR" evidence="3">
    <location>
        <begin position="521"/>
        <end position="554"/>
    </location>
</feature>
<dbReference type="Pfam" id="PF07719">
    <property type="entry name" value="TPR_2"/>
    <property type="match status" value="1"/>
</dbReference>
<reference evidence="4 5" key="1">
    <citation type="submission" date="2014-02" db="EMBL/GenBank/DDBJ databases">
        <title>Single nucleus genome sequencing reveals high similarity among nuclei of an endomycorrhizal fungus.</title>
        <authorList>
            <person name="Lin K."/>
            <person name="Geurts R."/>
            <person name="Zhang Z."/>
            <person name="Limpens E."/>
            <person name="Saunders D.G."/>
            <person name="Mu D."/>
            <person name="Pang E."/>
            <person name="Cao H."/>
            <person name="Cha H."/>
            <person name="Lin T."/>
            <person name="Zhou Q."/>
            <person name="Shang Y."/>
            <person name="Li Y."/>
            <person name="Ivanov S."/>
            <person name="Sharma T."/>
            <person name="Velzen R.V."/>
            <person name="Ruijter N.D."/>
            <person name="Aanen D.K."/>
            <person name="Win J."/>
            <person name="Kamoun S."/>
            <person name="Bisseling T."/>
            <person name="Huang S."/>
        </authorList>
    </citation>
    <scope>NUCLEOTIDE SEQUENCE [LARGE SCALE GENOMIC DNA]</scope>
    <source>
        <strain evidence="5">DAOM197198w</strain>
    </source>
</reference>
<comment type="caution">
    <text evidence="4">The sequence shown here is derived from an EMBL/GenBank/DDBJ whole genome shotgun (WGS) entry which is preliminary data.</text>
</comment>
<dbReference type="InterPro" id="IPR013105">
    <property type="entry name" value="TPR_2"/>
</dbReference>
<gene>
    <name evidence="4" type="ORF">RirG_229520</name>
</gene>
<keyword evidence="5" id="KW-1185">Reference proteome</keyword>
<dbReference type="AlphaFoldDB" id="A0A015ILE8"/>
<dbReference type="Pfam" id="PF13181">
    <property type="entry name" value="TPR_8"/>
    <property type="match status" value="1"/>
</dbReference>
<dbReference type="InterPro" id="IPR019734">
    <property type="entry name" value="TPR_rpt"/>
</dbReference>
<dbReference type="SMART" id="SM00028">
    <property type="entry name" value="TPR"/>
    <property type="match status" value="7"/>
</dbReference>
<proteinExistence type="predicted"/>
<dbReference type="InterPro" id="IPR011990">
    <property type="entry name" value="TPR-like_helical_dom_sf"/>
</dbReference>
<dbReference type="PANTHER" id="PTHR44858">
    <property type="entry name" value="TETRATRICOPEPTIDE REPEAT PROTEIN 6"/>
    <property type="match status" value="1"/>
</dbReference>
<sequence>MLYSLRDDVSWFQELLRRIKDLLKPILNITPSSKVTISDENYSIESMIIQLRQGLSFKYSVPSYYIDCKIILIIQHNLFIWSEGSEKIISKKYAEMILIEYIWSFLEREWTNITDESILDSQAKFDIVSDRFARASLKNTGNFLNGIAGNEPLALPHTLWFGLLDLAQNLIQKSTHMATYGLCYYMAIESLNKAPSNFIQFKAIELLLHLYNIDNQTFSMIEDDFDQYIRKLNENKSADFSEKFQNLLTFVKEKYFEDSKILNDSIGKGKEKGRSLNQNKCNIIDVIADEMTCPISNEPTDQLCILKCQHILSLNNLKNLKQKKCPICRKKLENNDIRYLPQNTVYKNLYSQFFDAGHILPTIELENSEQITNDQYDSNSDNSEVDLILTKKKKFMKAIKLNTTTILSTIFPRVSKKQHPIYQSIIKELNGKYYQKAESLCKEYLKLFSKDYPVRCILAYIYRCLNNYEQVHLYLKEAIKLKPKEPIAYFIYGDIFFWQSEYDKAIDNLNVSLKYKVKSIANLYIILGNSFLRKFHYDNALKNYNIALENGLNNNLYLKYLKNCAYIYEKQVDYKNCLKILDELLNINDKDSLILCYYGEILKNLGKYGEAVIYFTKAINIDPENIHNLNKRAIAYFVLQEYDKALLDVDKVVQLDSSNNLAYYYKGLTYYSIGNIKNAITSFKKCVELDSNDNLSKIQLYYIEYLQEKYSFKDLKHDIITKIEQIPADNNDYSLNFMKCKIYIDLFIMNPEEYIMKSIINLVSLFVLNNDDISIFYLLHHKKYSYFWMYYMSYLKWNDDITGLGIVDNNPFNKFLYKRIGVYFISNFLNLNNEFHQFQVNDTKSLSGQILSFEGKAFSFNLPNLRINLRHYAIWKINVKKILSKDCSIKFIINHENKHVLKFEEVSKLEGLGWIEYSFKISEDSSGLEYSIQPSIEVKCLNMVQ</sequence>